<feature type="region of interest" description="Disordered" evidence="2">
    <location>
        <begin position="1517"/>
        <end position="1536"/>
    </location>
</feature>
<feature type="domain" description="BEACH" evidence="3">
    <location>
        <begin position="1703"/>
        <end position="1837"/>
    </location>
</feature>
<dbReference type="PROSITE" id="PS50197">
    <property type="entry name" value="BEACH"/>
    <property type="match status" value="1"/>
</dbReference>
<proteinExistence type="predicted"/>
<feature type="compositionally biased region" description="Basic and acidic residues" evidence="2">
    <location>
        <begin position="1628"/>
        <end position="1639"/>
    </location>
</feature>
<evidence type="ECO:0000259" key="3">
    <source>
        <dbReference type="PROSITE" id="PS50197"/>
    </source>
</evidence>
<evidence type="ECO:0000256" key="2">
    <source>
        <dbReference type="SAM" id="MobiDB-lite"/>
    </source>
</evidence>
<dbReference type="GO" id="GO:0008104">
    <property type="term" value="P:intracellular protein localization"/>
    <property type="evidence" value="ECO:0007669"/>
    <property type="project" value="TreeGrafter"/>
</dbReference>
<dbReference type="OrthoDB" id="26681at2759"/>
<dbReference type="InterPro" id="IPR050865">
    <property type="entry name" value="BEACH_Domain"/>
</dbReference>
<reference evidence="5" key="1">
    <citation type="submission" date="2022-10" db="EMBL/GenBank/DDBJ databases">
        <title>Novel sulphate-reducing endosymbionts in the free-living metamonad Anaeramoeba.</title>
        <authorList>
            <person name="Jerlstrom-Hultqvist J."/>
            <person name="Cepicka I."/>
            <person name="Gallot-Lavallee L."/>
            <person name="Salas-Leiva D."/>
            <person name="Curtis B.A."/>
            <person name="Zahonova K."/>
            <person name="Pipaliya S."/>
            <person name="Dacks J."/>
            <person name="Roger A.J."/>
        </authorList>
    </citation>
    <scope>NUCLEOTIDE SEQUENCE</scope>
    <source>
        <strain evidence="5">BMAN</strain>
    </source>
</reference>
<dbReference type="InterPro" id="IPR011993">
    <property type="entry name" value="PH-like_dom_sf"/>
</dbReference>
<evidence type="ECO:0000313" key="5">
    <source>
        <dbReference type="EMBL" id="KAJ5074096.1"/>
    </source>
</evidence>
<keyword evidence="6" id="KW-1185">Reference proteome</keyword>
<dbReference type="Pfam" id="PF15787">
    <property type="entry name" value="DUF4704"/>
    <property type="match status" value="1"/>
</dbReference>
<dbReference type="InterPro" id="IPR013320">
    <property type="entry name" value="ConA-like_dom_sf"/>
</dbReference>
<dbReference type="Gene3D" id="2.60.120.200">
    <property type="match status" value="1"/>
</dbReference>
<dbReference type="InterPro" id="IPR036372">
    <property type="entry name" value="BEACH_dom_sf"/>
</dbReference>
<dbReference type="PANTHER" id="PTHR13743:SF112">
    <property type="entry name" value="BEACH DOMAIN-CONTAINING PROTEIN"/>
    <property type="match status" value="1"/>
</dbReference>
<dbReference type="SUPFAM" id="SSF48371">
    <property type="entry name" value="ARM repeat"/>
    <property type="match status" value="1"/>
</dbReference>
<dbReference type="Pfam" id="PF02138">
    <property type="entry name" value="Beach"/>
    <property type="match status" value="1"/>
</dbReference>
<protein>
    <submittedName>
        <fullName evidence="5">Beach domain-containing protein lvsc</fullName>
    </submittedName>
</protein>
<dbReference type="Pfam" id="PF20425">
    <property type="entry name" value="Neurobeachin"/>
    <property type="match status" value="1"/>
</dbReference>
<dbReference type="SMART" id="SM01026">
    <property type="entry name" value="Beach"/>
    <property type="match status" value="1"/>
</dbReference>
<dbReference type="GO" id="GO:0019901">
    <property type="term" value="F:protein kinase binding"/>
    <property type="evidence" value="ECO:0007669"/>
    <property type="project" value="TreeGrafter"/>
</dbReference>
<dbReference type="InterPro" id="IPR000409">
    <property type="entry name" value="BEACH_dom"/>
</dbReference>
<evidence type="ECO:0000313" key="6">
    <source>
        <dbReference type="Proteomes" id="UP001149090"/>
    </source>
</evidence>
<comment type="caution">
    <text evidence="5">The sequence shown here is derived from an EMBL/GenBank/DDBJ whole genome shotgun (WGS) entry which is preliminary data.</text>
</comment>
<dbReference type="CDD" id="cd01201">
    <property type="entry name" value="PH_BEACH"/>
    <property type="match status" value="1"/>
</dbReference>
<dbReference type="InterPro" id="IPR031570">
    <property type="entry name" value="NBEA/BDCP_DUF4704"/>
</dbReference>
<sequence>MANSFKNFIFRNNSLNIKIFKKQIGFKNLRKYILQINHSLIDYQVCEIIFDIVVNNGKFDIDKNFHIQNGDSALFLLQLFSKSNQEIFCQILDTFFKICEQSILNRSACSYARFIPFLFKFIIKISESPKPMEMKQKIIRLIEIISSLRITTNELKLFFSHLKSLPGNFRPPKSSLILSIIDKITQTKEQFPKSFFNFSGENSTLKLSSIPQSAFKKGYSFVTWFRLGKLFKTAHNQPNQSYSPRLFSFMSKDKEGFELFFSAIDSQKKNDNLKEDEKSKIGLKLNFVVNPSSSHQNKVEKDLELHIRKWYFIAVTHENKGSSPEKFNIYINGKIQESSQNLKYPSFSNLYYNHIGSHAFGGNYFCGQMGSIYLFNDTLSEMEVKEMYSVSSNYFLSFSEAEWIINSNKIPSKEEFLDDSFHKKLFMSLKSQAVNKDNFIEKSQSNSIKAQLVNVSEGKTSNIHDAIYRSNGISVFFPLIIQSDQPLGSSQNIDIFKTEENYKNLIDYSIDPEISNQIFNIIKNVLIQSPTNQEEMIRSHGFMILSHLYQHINTSHITENHIYSIQEMITQINNPKLIKDMTHDFLLDYNLWIYCDYEIQLKLIETLKFIISFKTKSDSNEKNSNVFLRIGELLDIIVLYFWENSEKESNARAKIETKTHKRTGTILGTKPKNEQILNLRQSFLQLIELSLNMNYNRGDLQVLLSKCFVIQNNKIISSVLQQILRIIFKNIFILIDDLIELNFLDPFIFLLNNPSEKVRVLCFETIYHLHKFLFQIKKKEDLESSFPTVLTTPTKDNDNDKDQLQEMYQKLNIHKSRISSSHGFEMFHNVVSKYQPTQKTTEQLFNLLLINLPHSQKMENKSLAKIQTPWILKTLFYLVRKSSDQIGLDIANRLFSLFNENEANVKIFANQNYWQEWILQAFFFSEFSLENYIPKPDNSDQNLHQKINEVLLSIIKCVLRFIFMDQENSTLHIFNMLNILRIMQEENQILNEQKNIFIHIFYQELLKDLDELIEYEISKIDWKEDEKEYSLMLKFQLLQKMKKIKQANFESNIGDLILFIGYFIFFDNIKEEMILNYSHKINKSSLLDTTTQLNEKLAQNIILFLDKFGFIDSGFFFQKDNLKKKEIFEVILLLLFFGIEVSECQICSKYLELLQRLFCMYKILSKPEQQIMEERKELIFVAAFHFFKVLDSLSGDEENENENENEQLTIDDLSVSIDQIEKKNNFINIESDPIFSTDGKKEAEIVGENKIIDYKITKQRLVNAHIQSFILYFHKFFTPILKFENQENLPPISIDLSNFNSQNSWELQMVLSKKKWKVAIEKELDSFAVQFDRDIQQTKNKYHEEMQNQFNIFQTVSNEEKRRIFESTNEIQNQIQQTFVNFIRRERENMRKREVKYRQHKKFIVLYWRKIFRNLTNERGPWGNGLKEKEPYEIYWKLDKTEDSLRRRMKMKKNYKHNPYYHASIRRDERYISESDKLISEYEQQKITNSKKSTTGIEMIPDENTLDTDEYAIKKNINNNNNSNNNNNNQEYLSDKSQKSKFIISVEQSQTESELESDNYQLEYSNEKEEEQLELIYTTPCRLIIPLNYCFGRFVLTKDYLNFIVDPKVEENIPIDSNKKPNKHKIKRETPKHPKENKNKSWPLNQLKAIYKRRYLHQHTALEFFLLNKKSFFIDFSKEKRDEVYERIINIKPPNLIIEFETGDPQKWIEQSQYTQMWQRWEMSNFEYLMKLNTIANRSYNDISQYPVFPWILSDYSSLKIDLHDPKIYRDLSKPIGAMNEERLKIFQSRFDFQTQQGDIPPFHYGSHYSSSGLVLILAKWHIELIGLSSQKQKKNN</sequence>
<dbReference type="PROSITE" id="PS51783">
    <property type="entry name" value="PH_BEACH"/>
    <property type="match status" value="1"/>
</dbReference>
<gene>
    <name evidence="5" type="ORF">M0811_00724</name>
</gene>
<dbReference type="Proteomes" id="UP001149090">
    <property type="component" value="Unassembled WGS sequence"/>
</dbReference>
<dbReference type="SUPFAM" id="SSF81837">
    <property type="entry name" value="BEACH domain"/>
    <property type="match status" value="1"/>
</dbReference>
<dbReference type="InterPro" id="IPR016024">
    <property type="entry name" value="ARM-type_fold"/>
</dbReference>
<dbReference type="Gene3D" id="1.10.1540.10">
    <property type="entry name" value="BEACH domain"/>
    <property type="match status" value="1"/>
</dbReference>
<dbReference type="Gene3D" id="2.30.29.30">
    <property type="entry name" value="Pleckstrin-homology domain (PH domain)/Phosphotyrosine-binding domain (PTB)"/>
    <property type="match status" value="1"/>
</dbReference>
<dbReference type="SUPFAM" id="SSF50729">
    <property type="entry name" value="PH domain-like"/>
    <property type="match status" value="1"/>
</dbReference>
<dbReference type="InterPro" id="IPR023362">
    <property type="entry name" value="PH-BEACH_dom"/>
</dbReference>
<evidence type="ECO:0000259" key="4">
    <source>
        <dbReference type="PROSITE" id="PS51783"/>
    </source>
</evidence>
<feature type="region of interest" description="Disordered" evidence="2">
    <location>
        <begin position="1614"/>
        <end position="1639"/>
    </location>
</feature>
<dbReference type="EMBL" id="JAPDFW010000070">
    <property type="protein sequence ID" value="KAJ5074096.1"/>
    <property type="molecule type" value="Genomic_DNA"/>
</dbReference>
<dbReference type="PANTHER" id="PTHR13743">
    <property type="entry name" value="BEIGE/BEACH-RELATED"/>
    <property type="match status" value="1"/>
</dbReference>
<dbReference type="Pfam" id="PF14844">
    <property type="entry name" value="PH_BEACH"/>
    <property type="match status" value="1"/>
</dbReference>
<dbReference type="SUPFAM" id="SSF49899">
    <property type="entry name" value="Concanavalin A-like lectins/glucanases"/>
    <property type="match status" value="1"/>
</dbReference>
<name>A0A9Q0RBE7_ANAIG</name>
<evidence type="ECO:0000256" key="1">
    <source>
        <dbReference type="ARBA" id="ARBA00022574"/>
    </source>
</evidence>
<dbReference type="GO" id="GO:0016020">
    <property type="term" value="C:membrane"/>
    <property type="evidence" value="ECO:0007669"/>
    <property type="project" value="TreeGrafter"/>
</dbReference>
<feature type="compositionally biased region" description="Low complexity" evidence="2">
    <location>
        <begin position="1517"/>
        <end position="1529"/>
    </location>
</feature>
<feature type="domain" description="BEACH-type PH" evidence="4">
    <location>
        <begin position="1570"/>
        <end position="1689"/>
    </location>
</feature>
<organism evidence="5 6">
    <name type="scientific">Anaeramoeba ignava</name>
    <name type="common">Anaerobic marine amoeba</name>
    <dbReference type="NCBI Taxonomy" id="1746090"/>
    <lineage>
        <taxon>Eukaryota</taxon>
        <taxon>Metamonada</taxon>
        <taxon>Anaeramoebidae</taxon>
        <taxon>Anaeramoeba</taxon>
    </lineage>
</organism>
<dbReference type="GO" id="GO:0005829">
    <property type="term" value="C:cytosol"/>
    <property type="evidence" value="ECO:0007669"/>
    <property type="project" value="TreeGrafter"/>
</dbReference>
<dbReference type="Pfam" id="PF13385">
    <property type="entry name" value="Laminin_G_3"/>
    <property type="match status" value="1"/>
</dbReference>
<accession>A0A9Q0RBE7</accession>
<dbReference type="Pfam" id="PF16057">
    <property type="entry name" value="DUF4800"/>
    <property type="match status" value="1"/>
</dbReference>
<dbReference type="InterPro" id="IPR046852">
    <property type="entry name" value="Neurobeachin_a-sol"/>
</dbReference>
<keyword evidence="1" id="KW-0853">WD repeat</keyword>